<proteinExistence type="predicted"/>
<feature type="compositionally biased region" description="Low complexity" evidence="1">
    <location>
        <begin position="14"/>
        <end position="24"/>
    </location>
</feature>
<evidence type="ECO:0000313" key="2">
    <source>
        <dbReference type="EMBL" id="RPA93271.1"/>
    </source>
</evidence>
<name>A0A3N4J9G5_9PEZI</name>
<dbReference type="Pfam" id="PF12511">
    <property type="entry name" value="DUF3716"/>
    <property type="match status" value="1"/>
</dbReference>
<dbReference type="STRING" id="1336337.A0A3N4J9G5"/>
<feature type="compositionally biased region" description="Polar residues" evidence="1">
    <location>
        <begin position="25"/>
        <end position="34"/>
    </location>
</feature>
<sequence>MALDPITPRPPSTTPSTPVQITQTFSPTQDTPLSPTRGPSLAEVAEKTPEKGSAAFFGVRYMKRVRDVELREEKSAKDLTWSRIANHEAVLGYTRGVVEEGMCKQCEQSGGPFADCVTVPEEYTKSCTNCHYNSNGKQCSFHADKGKCKRKHSPSLEILAHPDDDFAPPHTKVARTRKGGRGAEFGKHWDNMMTGVVGVASIVRDLIIQKVL</sequence>
<dbReference type="EMBL" id="ML120456">
    <property type="protein sequence ID" value="RPA93271.1"/>
    <property type="molecule type" value="Genomic_DNA"/>
</dbReference>
<keyword evidence="3" id="KW-1185">Reference proteome</keyword>
<reference evidence="2 3" key="1">
    <citation type="journal article" date="2018" name="Nat. Ecol. Evol.">
        <title>Pezizomycetes genomes reveal the molecular basis of ectomycorrhizal truffle lifestyle.</title>
        <authorList>
            <person name="Murat C."/>
            <person name="Payen T."/>
            <person name="Noel B."/>
            <person name="Kuo A."/>
            <person name="Morin E."/>
            <person name="Chen J."/>
            <person name="Kohler A."/>
            <person name="Krizsan K."/>
            <person name="Balestrini R."/>
            <person name="Da Silva C."/>
            <person name="Montanini B."/>
            <person name="Hainaut M."/>
            <person name="Levati E."/>
            <person name="Barry K.W."/>
            <person name="Belfiori B."/>
            <person name="Cichocki N."/>
            <person name="Clum A."/>
            <person name="Dockter R.B."/>
            <person name="Fauchery L."/>
            <person name="Guy J."/>
            <person name="Iotti M."/>
            <person name="Le Tacon F."/>
            <person name="Lindquist E.A."/>
            <person name="Lipzen A."/>
            <person name="Malagnac F."/>
            <person name="Mello A."/>
            <person name="Molinier V."/>
            <person name="Miyauchi S."/>
            <person name="Poulain J."/>
            <person name="Riccioni C."/>
            <person name="Rubini A."/>
            <person name="Sitrit Y."/>
            <person name="Splivallo R."/>
            <person name="Traeger S."/>
            <person name="Wang M."/>
            <person name="Zifcakova L."/>
            <person name="Wipf D."/>
            <person name="Zambonelli A."/>
            <person name="Paolocci F."/>
            <person name="Nowrousian M."/>
            <person name="Ottonello S."/>
            <person name="Baldrian P."/>
            <person name="Spatafora J.W."/>
            <person name="Henrissat B."/>
            <person name="Nagy L.G."/>
            <person name="Aury J.M."/>
            <person name="Wincker P."/>
            <person name="Grigoriev I.V."/>
            <person name="Bonfante P."/>
            <person name="Martin F.M."/>
        </authorList>
    </citation>
    <scope>NUCLEOTIDE SEQUENCE [LARGE SCALE GENOMIC DNA]</scope>
    <source>
        <strain evidence="2 3">120613-1</strain>
    </source>
</reference>
<protein>
    <submittedName>
        <fullName evidence="2">Uncharacterized protein</fullName>
    </submittedName>
</protein>
<feature type="region of interest" description="Disordered" evidence="1">
    <location>
        <begin position="1"/>
        <end position="47"/>
    </location>
</feature>
<organism evidence="2 3">
    <name type="scientific">Choiromyces venosus 120613-1</name>
    <dbReference type="NCBI Taxonomy" id="1336337"/>
    <lineage>
        <taxon>Eukaryota</taxon>
        <taxon>Fungi</taxon>
        <taxon>Dikarya</taxon>
        <taxon>Ascomycota</taxon>
        <taxon>Pezizomycotina</taxon>
        <taxon>Pezizomycetes</taxon>
        <taxon>Pezizales</taxon>
        <taxon>Tuberaceae</taxon>
        <taxon>Choiromyces</taxon>
    </lineage>
</organism>
<evidence type="ECO:0000256" key="1">
    <source>
        <dbReference type="SAM" id="MobiDB-lite"/>
    </source>
</evidence>
<accession>A0A3N4J9G5</accession>
<dbReference type="OrthoDB" id="5409127at2759"/>
<dbReference type="AlphaFoldDB" id="A0A3N4J9G5"/>
<dbReference type="Proteomes" id="UP000276215">
    <property type="component" value="Unassembled WGS sequence"/>
</dbReference>
<evidence type="ECO:0000313" key="3">
    <source>
        <dbReference type="Proteomes" id="UP000276215"/>
    </source>
</evidence>
<dbReference type="InterPro" id="IPR022190">
    <property type="entry name" value="DUF3716"/>
</dbReference>
<gene>
    <name evidence="2" type="ORF">L873DRAFT_1706222</name>
</gene>